<dbReference type="PANTHER" id="PTHR13774">
    <property type="entry name" value="PHENAZINE BIOSYNTHESIS PROTEIN"/>
    <property type="match status" value="1"/>
</dbReference>
<dbReference type="NCBIfam" id="TIGR00654">
    <property type="entry name" value="PhzF_family"/>
    <property type="match status" value="1"/>
</dbReference>
<feature type="active site" evidence="3">
    <location>
        <position position="58"/>
    </location>
</feature>
<evidence type="ECO:0000256" key="2">
    <source>
        <dbReference type="ARBA" id="ARBA00023235"/>
    </source>
</evidence>
<keyword evidence="5" id="KW-1185">Reference proteome</keyword>
<dbReference type="Proteomes" id="UP001472866">
    <property type="component" value="Chromosome 01"/>
</dbReference>
<accession>A0AAX4NYE4</accession>
<evidence type="ECO:0000256" key="3">
    <source>
        <dbReference type="PIRSR" id="PIRSR016184-1"/>
    </source>
</evidence>
<sequence length="339" mass="36967">MALARGATISRVPLFQCDSFAVRRYGGNPAAVVLFSGRSDWPADTVLQAIANENNLSETAYVLEDKDQGIWRLRWFTPDGSEVDLCGHATLAAAHVAFTKIPSMVHTTYQYIPHTNTYHIPIHTMAGVPSVTFHTRSGPLTITSEPGASESEFPKYRMVFPVETTSEIPETVQASARKIFSTEAKVCRGGPDLLVVVGSWETVRACSPDSKLLEVLLRQNGLRGAILTAAISPDEGPPPGESELSFVSRFFAPNLGIEEDPCTGSAHCCLGLYWWLQGGGSLTEARRPGQRVAAFKAMQMSQRKGYLEVELHADETGKLVTHLIGNAVDYMEATIILEE</sequence>
<name>A0AAX4NYE4_9CHLO</name>
<evidence type="ECO:0000313" key="4">
    <source>
        <dbReference type="EMBL" id="WZN58934.1"/>
    </source>
</evidence>
<dbReference type="AlphaFoldDB" id="A0AAX4NYE4"/>
<proteinExistence type="inferred from homology"/>
<dbReference type="SUPFAM" id="SSF54506">
    <property type="entry name" value="Diaminopimelate epimerase-like"/>
    <property type="match status" value="1"/>
</dbReference>
<dbReference type="GO" id="GO:0005737">
    <property type="term" value="C:cytoplasm"/>
    <property type="evidence" value="ECO:0007669"/>
    <property type="project" value="TreeGrafter"/>
</dbReference>
<gene>
    <name evidence="4" type="ORF">HKI87_01g04590</name>
</gene>
<dbReference type="Gene3D" id="3.10.310.10">
    <property type="entry name" value="Diaminopimelate Epimerase, Chain A, domain 1"/>
    <property type="match status" value="2"/>
</dbReference>
<comment type="similarity">
    <text evidence="1">Belongs to the PhzF family.</text>
</comment>
<dbReference type="GO" id="GO:0016853">
    <property type="term" value="F:isomerase activity"/>
    <property type="evidence" value="ECO:0007669"/>
    <property type="project" value="UniProtKB-KW"/>
</dbReference>
<protein>
    <submittedName>
        <fullName evidence="4">Phenazine biosynthesis-like protein</fullName>
    </submittedName>
</protein>
<evidence type="ECO:0000313" key="5">
    <source>
        <dbReference type="Proteomes" id="UP001472866"/>
    </source>
</evidence>
<organism evidence="4 5">
    <name type="scientific">Chloropicon roscoffensis</name>
    <dbReference type="NCBI Taxonomy" id="1461544"/>
    <lineage>
        <taxon>Eukaryota</taxon>
        <taxon>Viridiplantae</taxon>
        <taxon>Chlorophyta</taxon>
        <taxon>Chloropicophyceae</taxon>
        <taxon>Chloropicales</taxon>
        <taxon>Chloropicaceae</taxon>
        <taxon>Chloropicon</taxon>
    </lineage>
</organism>
<dbReference type="PIRSF" id="PIRSF016184">
    <property type="entry name" value="PhzC_PhzF"/>
    <property type="match status" value="1"/>
</dbReference>
<dbReference type="PANTHER" id="PTHR13774:SF17">
    <property type="entry name" value="PHENAZINE BIOSYNTHESIS-LIKE DOMAIN-CONTAINING PROTEIN"/>
    <property type="match status" value="1"/>
</dbReference>
<dbReference type="InterPro" id="IPR003719">
    <property type="entry name" value="Phenazine_PhzF-like"/>
</dbReference>
<dbReference type="Pfam" id="PF02567">
    <property type="entry name" value="PhzC-PhzF"/>
    <property type="match status" value="1"/>
</dbReference>
<reference evidence="4 5" key="1">
    <citation type="submission" date="2024-03" db="EMBL/GenBank/DDBJ databases">
        <title>Complete genome sequence of the green alga Chloropicon roscoffensis RCC1871.</title>
        <authorList>
            <person name="Lemieux C."/>
            <person name="Pombert J.-F."/>
            <person name="Otis C."/>
            <person name="Turmel M."/>
        </authorList>
    </citation>
    <scope>NUCLEOTIDE SEQUENCE [LARGE SCALE GENOMIC DNA]</scope>
    <source>
        <strain evidence="4 5">RCC1871</strain>
    </source>
</reference>
<keyword evidence="2" id="KW-0413">Isomerase</keyword>
<evidence type="ECO:0000256" key="1">
    <source>
        <dbReference type="ARBA" id="ARBA00008270"/>
    </source>
</evidence>
<dbReference type="EMBL" id="CP151501">
    <property type="protein sequence ID" value="WZN58934.1"/>
    <property type="molecule type" value="Genomic_DNA"/>
</dbReference>